<comment type="similarity">
    <text evidence="1">Belongs to the F420H(2)-dependent quinone reductase family.</text>
</comment>
<reference evidence="4 5" key="1">
    <citation type="submission" date="2024-09" db="EMBL/GenBank/DDBJ databases">
        <authorList>
            <person name="Sun Q."/>
            <person name="Mori K."/>
        </authorList>
    </citation>
    <scope>NUCLEOTIDE SEQUENCE [LARGE SCALE GENOMIC DNA]</scope>
    <source>
        <strain evidence="4 5">TBRC 7907</strain>
    </source>
</reference>
<dbReference type="Pfam" id="PF01814">
    <property type="entry name" value="Hemerythrin"/>
    <property type="match status" value="1"/>
</dbReference>
<dbReference type="EMBL" id="JBHLZU010000010">
    <property type="protein sequence ID" value="MFB9904915.1"/>
    <property type="molecule type" value="Genomic_DNA"/>
</dbReference>
<evidence type="ECO:0000313" key="4">
    <source>
        <dbReference type="EMBL" id="MFB9904915.1"/>
    </source>
</evidence>
<evidence type="ECO:0000313" key="5">
    <source>
        <dbReference type="Proteomes" id="UP001589693"/>
    </source>
</evidence>
<dbReference type="NCBIfam" id="TIGR00026">
    <property type="entry name" value="hi_GC_TIGR00026"/>
    <property type="match status" value="1"/>
</dbReference>
<dbReference type="RefSeq" id="WP_377852113.1">
    <property type="nucleotide sequence ID" value="NZ_JBHLZU010000010.1"/>
</dbReference>
<comment type="caution">
    <text evidence="4">The sequence shown here is derived from an EMBL/GenBank/DDBJ whole genome shotgun (WGS) entry which is preliminary data.</text>
</comment>
<dbReference type="SUPFAM" id="SSF50475">
    <property type="entry name" value="FMN-binding split barrel"/>
    <property type="match status" value="1"/>
</dbReference>
<protein>
    <submittedName>
        <fullName evidence="4">Nitroreductase/quinone reductase family protein</fullName>
    </submittedName>
</protein>
<evidence type="ECO:0000259" key="3">
    <source>
        <dbReference type="Pfam" id="PF01814"/>
    </source>
</evidence>
<sequence>MTDTYDDFDFADFQRQVITEFRASGGKVGGMFEGATLALLTTTGARTGLPRTSPLGYLEIDGQHVVIASAMGAPTHPAWYHNIRSNPVVTVETGTETYEAIAGIPTGDERDQLFAKVVEQAPGYREYQQKTTRVIPVVTLHRVEPTPGADRVRGLGDFVVEVHDWLRKELVELRREVDEIIDGRADSVTVDRSPSDLARQMRSHCLEFCGALTKHHTGEDYGAFPMLAQRFPALAPALTKLGEDHEVVARLQAEIRQLVDDYTPGESDPVRLRGDLERLATELEDHFAYEEKTIVTALNAMGPAPQG</sequence>
<evidence type="ECO:0000256" key="2">
    <source>
        <dbReference type="ARBA" id="ARBA00049106"/>
    </source>
</evidence>
<dbReference type="InterPro" id="IPR012312">
    <property type="entry name" value="Hemerythrin-like"/>
</dbReference>
<comment type="catalytic activity">
    <reaction evidence="2">
        <text>oxidized coenzyme F420-(gamma-L-Glu)(n) + a quinol + H(+) = reduced coenzyme F420-(gamma-L-Glu)(n) + a quinone</text>
        <dbReference type="Rhea" id="RHEA:39663"/>
        <dbReference type="Rhea" id="RHEA-COMP:12939"/>
        <dbReference type="Rhea" id="RHEA-COMP:14378"/>
        <dbReference type="ChEBI" id="CHEBI:15378"/>
        <dbReference type="ChEBI" id="CHEBI:24646"/>
        <dbReference type="ChEBI" id="CHEBI:132124"/>
        <dbReference type="ChEBI" id="CHEBI:133980"/>
        <dbReference type="ChEBI" id="CHEBI:139511"/>
    </reaction>
</comment>
<evidence type="ECO:0000256" key="1">
    <source>
        <dbReference type="ARBA" id="ARBA00008710"/>
    </source>
</evidence>
<name>A0ABV5ZVI7_9PSEU</name>
<dbReference type="Gene3D" id="1.20.120.520">
    <property type="entry name" value="nmb1532 protein domain like"/>
    <property type="match status" value="1"/>
</dbReference>
<dbReference type="Pfam" id="PF04075">
    <property type="entry name" value="F420H2_quin_red"/>
    <property type="match status" value="1"/>
</dbReference>
<dbReference type="Proteomes" id="UP001589693">
    <property type="component" value="Unassembled WGS sequence"/>
</dbReference>
<dbReference type="PANTHER" id="PTHR39428:SF1">
    <property type="entry name" value="F420H(2)-DEPENDENT QUINONE REDUCTASE RV1261C"/>
    <property type="match status" value="1"/>
</dbReference>
<organism evidence="4 5">
    <name type="scientific">Allokutzneria oryzae</name>
    <dbReference type="NCBI Taxonomy" id="1378989"/>
    <lineage>
        <taxon>Bacteria</taxon>
        <taxon>Bacillati</taxon>
        <taxon>Actinomycetota</taxon>
        <taxon>Actinomycetes</taxon>
        <taxon>Pseudonocardiales</taxon>
        <taxon>Pseudonocardiaceae</taxon>
        <taxon>Allokutzneria</taxon>
    </lineage>
</organism>
<proteinExistence type="inferred from homology"/>
<gene>
    <name evidence="4" type="ORF">ACFFQA_13310</name>
</gene>
<dbReference type="CDD" id="cd12108">
    <property type="entry name" value="Hr-like"/>
    <property type="match status" value="1"/>
</dbReference>
<dbReference type="InterPro" id="IPR012349">
    <property type="entry name" value="Split_barrel_FMN-bd"/>
</dbReference>
<keyword evidence="5" id="KW-1185">Reference proteome</keyword>
<dbReference type="PANTHER" id="PTHR39428">
    <property type="entry name" value="F420H(2)-DEPENDENT QUINONE REDUCTASE RV1261C"/>
    <property type="match status" value="1"/>
</dbReference>
<dbReference type="InterPro" id="IPR004378">
    <property type="entry name" value="F420H2_quin_Rdtase"/>
</dbReference>
<accession>A0ABV5ZVI7</accession>
<dbReference type="Gene3D" id="2.30.110.10">
    <property type="entry name" value="Electron Transport, Fmn-binding Protein, Chain A"/>
    <property type="match status" value="1"/>
</dbReference>
<feature type="domain" description="Hemerythrin-like" evidence="3">
    <location>
        <begin position="157"/>
        <end position="297"/>
    </location>
</feature>